<evidence type="ECO:0000256" key="5">
    <source>
        <dbReference type="SAM" id="Phobius"/>
    </source>
</evidence>
<evidence type="ECO:0000256" key="2">
    <source>
        <dbReference type="ARBA" id="ARBA00023015"/>
    </source>
</evidence>
<dbReference type="GO" id="GO:0000155">
    <property type="term" value="F:phosphorelay sensor kinase activity"/>
    <property type="evidence" value="ECO:0007669"/>
    <property type="project" value="TreeGrafter"/>
</dbReference>
<dbReference type="Pfam" id="PF07494">
    <property type="entry name" value="Reg_prop"/>
    <property type="match status" value="1"/>
</dbReference>
<keyword evidence="5" id="KW-0812">Transmembrane</keyword>
<evidence type="ECO:0000313" key="7">
    <source>
        <dbReference type="EMBL" id="RHH52775.1"/>
    </source>
</evidence>
<accession>A0A3E5I8A3</accession>
<name>A0A3E5I8A3_BACOV</name>
<dbReference type="SUPFAM" id="SSF63829">
    <property type="entry name" value="Calcium-dependent phosphotriesterase"/>
    <property type="match status" value="1"/>
</dbReference>
<dbReference type="InterPro" id="IPR015943">
    <property type="entry name" value="WD40/YVTN_repeat-like_dom_sf"/>
</dbReference>
<dbReference type="Pfam" id="PF12833">
    <property type="entry name" value="HTH_18"/>
    <property type="match status" value="1"/>
</dbReference>
<dbReference type="Gene3D" id="2.60.40.10">
    <property type="entry name" value="Immunoglobulins"/>
    <property type="match status" value="1"/>
</dbReference>
<evidence type="ECO:0000256" key="1">
    <source>
        <dbReference type="ARBA" id="ARBA00022553"/>
    </source>
</evidence>
<organism evidence="7 8">
    <name type="scientific">Bacteroides ovatus</name>
    <dbReference type="NCBI Taxonomy" id="28116"/>
    <lineage>
        <taxon>Bacteria</taxon>
        <taxon>Pseudomonadati</taxon>
        <taxon>Bacteroidota</taxon>
        <taxon>Bacteroidia</taxon>
        <taxon>Bacteroidales</taxon>
        <taxon>Bacteroidaceae</taxon>
        <taxon>Bacteroides</taxon>
    </lineage>
</organism>
<keyword evidence="2" id="KW-0805">Transcription regulation</keyword>
<evidence type="ECO:0000313" key="8">
    <source>
        <dbReference type="Proteomes" id="UP000283329"/>
    </source>
</evidence>
<gene>
    <name evidence="7" type="ORF">DW206_01800</name>
</gene>
<keyword evidence="1" id="KW-0597">Phosphoprotein</keyword>
<dbReference type="SUPFAM" id="SSF101898">
    <property type="entry name" value="NHL repeat"/>
    <property type="match status" value="1"/>
</dbReference>
<dbReference type="InterPro" id="IPR009057">
    <property type="entry name" value="Homeodomain-like_sf"/>
</dbReference>
<dbReference type="InterPro" id="IPR013783">
    <property type="entry name" value="Ig-like_fold"/>
</dbReference>
<evidence type="ECO:0000256" key="3">
    <source>
        <dbReference type="ARBA" id="ARBA00023125"/>
    </source>
</evidence>
<dbReference type="InterPro" id="IPR020449">
    <property type="entry name" value="Tscrpt_reg_AraC-type_HTH"/>
</dbReference>
<keyword evidence="5" id="KW-0472">Membrane</keyword>
<dbReference type="PRINTS" id="PR00032">
    <property type="entry name" value="HTHARAC"/>
</dbReference>
<dbReference type="SUPFAM" id="SSF46689">
    <property type="entry name" value="Homeodomain-like"/>
    <property type="match status" value="1"/>
</dbReference>
<dbReference type="InterPro" id="IPR018060">
    <property type="entry name" value="HTH_AraC"/>
</dbReference>
<dbReference type="Gene3D" id="2.130.10.10">
    <property type="entry name" value="YVTN repeat-like/Quinoprotein amine dehydrogenase"/>
    <property type="match status" value="2"/>
</dbReference>
<dbReference type="InterPro" id="IPR011110">
    <property type="entry name" value="Reg_prop"/>
</dbReference>
<dbReference type="EMBL" id="QRJR01000001">
    <property type="protein sequence ID" value="RHH52775.1"/>
    <property type="molecule type" value="Genomic_DNA"/>
</dbReference>
<dbReference type="Pfam" id="PF07495">
    <property type="entry name" value="Y_Y_Y"/>
    <property type="match status" value="1"/>
</dbReference>
<dbReference type="Proteomes" id="UP000283329">
    <property type="component" value="Unassembled WGS sequence"/>
</dbReference>
<dbReference type="SMART" id="SM00342">
    <property type="entry name" value="HTH_ARAC"/>
    <property type="match status" value="1"/>
</dbReference>
<dbReference type="InterPro" id="IPR011123">
    <property type="entry name" value="Y_Y_Y"/>
</dbReference>
<protein>
    <submittedName>
        <fullName evidence="7">Helix-turn-helix domain-containing protein</fullName>
    </submittedName>
</protein>
<reference evidence="7 8" key="1">
    <citation type="submission" date="2018-08" db="EMBL/GenBank/DDBJ databases">
        <title>A genome reference for cultivated species of the human gut microbiota.</title>
        <authorList>
            <person name="Zou Y."/>
            <person name="Xue W."/>
            <person name="Luo G."/>
        </authorList>
    </citation>
    <scope>NUCLEOTIDE SEQUENCE [LARGE SCALE GENOMIC DNA]</scope>
    <source>
        <strain evidence="7 8">AM17-48</strain>
    </source>
</reference>
<keyword evidence="4" id="KW-0804">Transcription</keyword>
<evidence type="ECO:0000256" key="4">
    <source>
        <dbReference type="ARBA" id="ARBA00023163"/>
    </source>
</evidence>
<feature type="domain" description="HTH araC/xylS-type" evidence="6">
    <location>
        <begin position="866"/>
        <end position="965"/>
    </location>
</feature>
<keyword evidence="5" id="KW-1133">Transmembrane helix</keyword>
<dbReference type="GO" id="GO:0003700">
    <property type="term" value="F:DNA-binding transcription factor activity"/>
    <property type="evidence" value="ECO:0007669"/>
    <property type="project" value="InterPro"/>
</dbReference>
<dbReference type="PROSITE" id="PS01124">
    <property type="entry name" value="HTH_ARAC_FAMILY_2"/>
    <property type="match status" value="1"/>
</dbReference>
<dbReference type="Gene3D" id="1.10.10.60">
    <property type="entry name" value="Homeodomain-like"/>
    <property type="match status" value="1"/>
</dbReference>
<dbReference type="AlphaFoldDB" id="A0A3E5I8A3"/>
<evidence type="ECO:0000259" key="6">
    <source>
        <dbReference type="PROSITE" id="PS01124"/>
    </source>
</evidence>
<feature type="transmembrane region" description="Helical" evidence="5">
    <location>
        <begin position="797"/>
        <end position="819"/>
    </location>
</feature>
<proteinExistence type="predicted"/>
<dbReference type="PANTHER" id="PTHR43547:SF2">
    <property type="entry name" value="HYBRID SIGNAL TRANSDUCTION HISTIDINE KINASE C"/>
    <property type="match status" value="1"/>
</dbReference>
<dbReference type="GO" id="GO:0043565">
    <property type="term" value="F:sequence-specific DNA binding"/>
    <property type="evidence" value="ECO:0007669"/>
    <property type="project" value="InterPro"/>
</dbReference>
<dbReference type="PANTHER" id="PTHR43547">
    <property type="entry name" value="TWO-COMPONENT HISTIDINE KINASE"/>
    <property type="match status" value="1"/>
</dbReference>
<sequence length="969" mass="112256">MIYLPYQIFKNQTMSTRHIYYFPRLNHIFLFLLLRTWFMSTTCAQEIVVKDIPSLEKLPVKAIHRIFQDSDGYIWYGTFNGLCRDDGYDVRVFRSDLFHYGLLKDNYITYINEDHEKHIWFGTFKGAYMLDKATYRITPVNMEELSDKNVFSINVTKDGTIWVSVAGALFRYKANGEMVKRYPMTYNRSPQFVYTVYEDKKDNLLISITQGGMYKLNKATDSFEPYFHNEEYRDIEKIIWDETHQCYWLGTWGKGIVRFNPEAPSPERAYTPQPLPVDVTGETTGDTYHMVQDDIYHYLWVTTKKDLFAFCITEDKMLEQVDTSSFLIPGNKMLYEIYKDRDGKLWVSAFDMESFIIDIRKHFIKKYTLPALREQIKANPAIISLCMDSKGVFWFSQERYGLYVYDAGTDRMGYYSRNGGTKNLPLWEVRNLIPSHVPGMVWAMPYGSVIYGLSQENMEMKEELCIQIGEVTGNPGETSSFFEDSAKNLWVGTTTGLYVYHIPTGTLEVISDELGNVSGITQTSDGGIWAAVRGKGIYRVGQDKYTELFPLEKDFTCMDATTDGKLWLGTSEGEILMYDAGRKETAEHSIACGMKGNIINNVIVDNYNHVWIVTNQAVKEYNPKNGAYRSYRTGTSDFLLNRLLSRASYYDRKGELYFGGISGIISIPSSQQLESIPEQVTTYITDIKIKGKSIWDNDRKENPLRQSIRMDPDDQSLEINFSSLDYHHLQQVRYAYRLGSVDNDWVYLEEGRNSAFYTNLSKGEYVFQVKATDKNGLWSDKVTEFTIHRLPAFYETWWAYTLYVLIAIGILWVMLHLYLQRIKQENNRMLVERERMQIRPEISKVQAKAGSISDIGFVSSDEQLIEKALRIVEEYMSDPKLDVVMLADKLNVSRSTLSRKIKAMTGQTPLDFIKDIKMRHACRMLENKTVTIAEVVMALGYSDHKHFTTSFKEVFGITPSEYQKKMKTQ</sequence>
<comment type="caution">
    <text evidence="7">The sequence shown here is derived from an EMBL/GenBank/DDBJ whole genome shotgun (WGS) entry which is preliminary data.</text>
</comment>
<keyword evidence="3" id="KW-0238">DNA-binding</keyword>